<keyword evidence="2" id="KW-1185">Reference proteome</keyword>
<comment type="caution">
    <text evidence="1">The sequence shown here is derived from an EMBL/GenBank/DDBJ whole genome shotgun (WGS) entry which is preliminary data.</text>
</comment>
<sequence length="400" mass="46801">MDEIFKRIKNLEPLDVEKLFTLLEGNHDRNFKIGQTASQLTEQSLAIDIEFISMDPEYKFNLILQKDFKGKINDIRINKTKKGAFPKKVKDKITLYLLSLIADFVSVKKESYCFRKSIEYIGYPLVGEYWLNNNIRISEAFSDSYNANLCLTSRVIYVDFRILAFNNNQSHVESIKLFDQIQNYLSFVQDVNIPRSSQGMVWIYPMQNTETNERKYSGFKVEPLLNSKLPKKGEFAKVINPTESILKFTRSRKYLPSEFRKVYKWLQSEKVGNCLANVFRLYRISKFLEDHFPSASIAYLIASVEALSALSQNHKKKFAQFVRKYNPEINKNDRLIEEIYGTIRSAHFHSGESILDPNPTHLMITLDTNEMIRLDRFDKIRFVLRNTILKFLLEDLANDV</sequence>
<proteinExistence type="predicted"/>
<reference evidence="1 2" key="1">
    <citation type="submission" date="2017-07" db="EMBL/GenBank/DDBJ databases">
        <title>Leptospira spp. isolated from tropical soils.</title>
        <authorList>
            <person name="Thibeaux R."/>
            <person name="Iraola G."/>
            <person name="Ferres I."/>
            <person name="Bierque E."/>
            <person name="Girault D."/>
            <person name="Soupe-Gilbert M.-E."/>
            <person name="Picardeau M."/>
            <person name="Goarant C."/>
        </authorList>
    </citation>
    <scope>NUCLEOTIDE SEQUENCE [LARGE SCALE GENOMIC DNA]</scope>
    <source>
        <strain evidence="1 2">FH4-C-A1</strain>
    </source>
</reference>
<accession>A0ABX4NLR6</accession>
<evidence type="ECO:0008006" key="3">
    <source>
        <dbReference type="Google" id="ProtNLM"/>
    </source>
</evidence>
<evidence type="ECO:0000313" key="2">
    <source>
        <dbReference type="Proteomes" id="UP000231879"/>
    </source>
</evidence>
<evidence type="ECO:0000313" key="1">
    <source>
        <dbReference type="EMBL" id="PJZ57239.1"/>
    </source>
</evidence>
<dbReference type="RefSeq" id="WP_125226117.1">
    <property type="nucleotide sequence ID" value="NZ_NPDS01000004.1"/>
</dbReference>
<protein>
    <recommendedName>
        <fullName evidence="3">Apea-like HEPN domain-containing protein</fullName>
    </recommendedName>
</protein>
<name>A0ABX4NLR6_9LEPT</name>
<dbReference type="Proteomes" id="UP000231879">
    <property type="component" value="Unassembled WGS sequence"/>
</dbReference>
<gene>
    <name evidence="1" type="ORF">CH367_10935</name>
</gene>
<dbReference type="EMBL" id="NPDS01000004">
    <property type="protein sequence ID" value="PJZ57239.1"/>
    <property type="molecule type" value="Genomic_DNA"/>
</dbReference>
<organism evidence="1 2">
    <name type="scientific">Leptospira barantonii</name>
    <dbReference type="NCBI Taxonomy" id="2023184"/>
    <lineage>
        <taxon>Bacteria</taxon>
        <taxon>Pseudomonadati</taxon>
        <taxon>Spirochaetota</taxon>
        <taxon>Spirochaetia</taxon>
        <taxon>Leptospirales</taxon>
        <taxon>Leptospiraceae</taxon>
        <taxon>Leptospira</taxon>
    </lineage>
</organism>